<sequence>MSFLKDLIGKLAGEKTADFEFLFLPSQQPPLDLATDSHYVRISLRAARITDVRKWTTKYSPVVHARFNFIERRKGEQEVLSVVAPNKVFEALDAAHAERLIVLDQPLLGPVPYRGGMELEIGLFSFGAADLAQPYLELLGDLSKAAGVAFISQIEPFLAPLRRGAELLFDQNRSVLEIGIALGQAQWQAGTYVVARVPKGTLAPGAYSLDAKDYKLLDKNRQPAPFPYFVFAVEALEQRADYARIPDVRDGWESVRSVASEGRPPGEVRQRFNEFRRRVWLCADLLAADKPRILDIFSREIAGAGYDVAAPLEMAGLEGMPRPRLRPLPGAEQVLAVLSPPAAGLQGAAFAEGVRAAAAPRISVAELQRKMRDPGISDEELRPYFTAAPNASRPFAPSIIPNPDTVDVAAPGDGLEGAMMMDWANSWARSRRKREFKRRLGRGDSRPILVSEGDSWFQFPIMLKDVIDNVDEWYNVWSVDSAGDTLQNMVLDNAEYMQALREHKGKVRAFLFSGGGNDVVGEDAQGNSIIGQIVRPFEAGRPVEWYLDTDGVREKLDFIESCYRQVVGNVAREFPSLPILCHGYDRAIPGGAPGDPRHAIWASQDEWMGKAMREQLHIADPALRRAIVSLLIDRFNERIQRVCGGNNAQGAFRNAWHVDVRGTLSELRHWADELHPTDASFVRVAALFRDVLEQAGVAGVETESVAGRREPTVVDPGHDAAADAVALDENALEAADVSSLEGVSNWRVAASLLQLRQQINTRFPLRSKASDGTIGDPSHQTRASDHNPWIRTGNTGVVSAMDITHDKANGCDGEWLATQLRNSRDSRIKYIIWNRRICNASPIGEAAAWEWRAYTGSNGHTHHVHLSVQAEPALYDSAAAWDLGA</sequence>
<evidence type="ECO:0000313" key="2">
    <source>
        <dbReference type="EMBL" id="TDR40082.1"/>
    </source>
</evidence>
<accession>A0A4R6YQS3</accession>
<keyword evidence="3" id="KW-1185">Reference proteome</keyword>
<feature type="region of interest" description="Disordered" evidence="1">
    <location>
        <begin position="766"/>
        <end position="787"/>
    </location>
</feature>
<evidence type="ECO:0008006" key="4">
    <source>
        <dbReference type="Google" id="ProtNLM"/>
    </source>
</evidence>
<evidence type="ECO:0000313" key="3">
    <source>
        <dbReference type="Proteomes" id="UP000295293"/>
    </source>
</evidence>
<dbReference type="AlphaFoldDB" id="A0A4R6YQS3"/>
<name>A0A4R6YQS3_9GAMM</name>
<dbReference type="Proteomes" id="UP000295293">
    <property type="component" value="Unassembled WGS sequence"/>
</dbReference>
<reference evidence="2 3" key="1">
    <citation type="submission" date="2019-03" db="EMBL/GenBank/DDBJ databases">
        <title>Genomic Encyclopedia of Type Strains, Phase IV (KMG-IV): sequencing the most valuable type-strain genomes for metagenomic binning, comparative biology and taxonomic classification.</title>
        <authorList>
            <person name="Goeker M."/>
        </authorList>
    </citation>
    <scope>NUCLEOTIDE SEQUENCE [LARGE SCALE GENOMIC DNA]</scope>
    <source>
        <strain evidence="2 3">DSM 21667</strain>
    </source>
</reference>
<comment type="caution">
    <text evidence="2">The sequence shown here is derived from an EMBL/GenBank/DDBJ whole genome shotgun (WGS) entry which is preliminary data.</text>
</comment>
<evidence type="ECO:0000256" key="1">
    <source>
        <dbReference type="SAM" id="MobiDB-lite"/>
    </source>
</evidence>
<dbReference type="EMBL" id="SNZH01000014">
    <property type="protein sequence ID" value="TDR40082.1"/>
    <property type="molecule type" value="Genomic_DNA"/>
</dbReference>
<gene>
    <name evidence="2" type="ORF">DFR29_114134</name>
</gene>
<protein>
    <recommendedName>
        <fullName evidence="4">GDSL-like lipase/acylhydrolase family protein</fullName>
    </recommendedName>
</protein>
<proteinExistence type="predicted"/>
<dbReference type="RefSeq" id="WP_208113672.1">
    <property type="nucleotide sequence ID" value="NZ_SNZH01000014.1"/>
</dbReference>
<organism evidence="2 3">
    <name type="scientific">Tahibacter aquaticus</name>
    <dbReference type="NCBI Taxonomy" id="520092"/>
    <lineage>
        <taxon>Bacteria</taxon>
        <taxon>Pseudomonadati</taxon>
        <taxon>Pseudomonadota</taxon>
        <taxon>Gammaproteobacteria</taxon>
        <taxon>Lysobacterales</taxon>
        <taxon>Rhodanobacteraceae</taxon>
        <taxon>Tahibacter</taxon>
    </lineage>
</organism>